<dbReference type="Gene3D" id="1.10.260.40">
    <property type="entry name" value="lambda repressor-like DNA-binding domains"/>
    <property type="match status" value="1"/>
</dbReference>
<evidence type="ECO:0000256" key="2">
    <source>
        <dbReference type="ARBA" id="ARBA00023125"/>
    </source>
</evidence>
<reference evidence="5" key="1">
    <citation type="submission" date="2018-06" db="EMBL/GenBank/DDBJ databases">
        <authorList>
            <person name="Zhirakovskaya E."/>
        </authorList>
    </citation>
    <scope>NUCLEOTIDE SEQUENCE</scope>
</reference>
<dbReference type="InterPro" id="IPR010982">
    <property type="entry name" value="Lambda_DNA-bd_dom_sf"/>
</dbReference>
<dbReference type="AlphaFoldDB" id="A0A3B0SS68"/>
<dbReference type="Pfam" id="PF13377">
    <property type="entry name" value="Peripla_BP_3"/>
    <property type="match status" value="1"/>
</dbReference>
<organism evidence="5">
    <name type="scientific">hydrothermal vent metagenome</name>
    <dbReference type="NCBI Taxonomy" id="652676"/>
    <lineage>
        <taxon>unclassified sequences</taxon>
        <taxon>metagenomes</taxon>
        <taxon>ecological metagenomes</taxon>
    </lineage>
</organism>
<dbReference type="CDD" id="cd01392">
    <property type="entry name" value="HTH_LacI"/>
    <property type="match status" value="1"/>
</dbReference>
<protein>
    <recommendedName>
        <fullName evidence="4">HTH lacI-type domain-containing protein</fullName>
    </recommendedName>
</protein>
<dbReference type="CDD" id="cd06267">
    <property type="entry name" value="PBP1_LacI_sugar_binding-like"/>
    <property type="match status" value="1"/>
</dbReference>
<name>A0A3B0SS68_9ZZZZ</name>
<dbReference type="SMART" id="SM00354">
    <property type="entry name" value="HTH_LACI"/>
    <property type="match status" value="1"/>
</dbReference>
<dbReference type="GO" id="GO:0003700">
    <property type="term" value="F:DNA-binding transcription factor activity"/>
    <property type="evidence" value="ECO:0007669"/>
    <property type="project" value="TreeGrafter"/>
</dbReference>
<dbReference type="GO" id="GO:0000976">
    <property type="term" value="F:transcription cis-regulatory region binding"/>
    <property type="evidence" value="ECO:0007669"/>
    <property type="project" value="TreeGrafter"/>
</dbReference>
<dbReference type="EMBL" id="UOEI01000496">
    <property type="protein sequence ID" value="VAW06923.1"/>
    <property type="molecule type" value="Genomic_DNA"/>
</dbReference>
<evidence type="ECO:0000256" key="3">
    <source>
        <dbReference type="ARBA" id="ARBA00023163"/>
    </source>
</evidence>
<sequence>MRSTIEDVAREAGVSVATVSRAMRGMAHVAPATRDRVIEAAARLGWAPHFAASRLASGQTHTIGLVAPYFDIWYTSQILAGVESVLSAAGLDLVIYSVDTPGNRQKFLDRVPSLQTRIDGLVLVDFFPDPIQVAQIEESKVRLVALGEHLDRHPSIAIDNYEAGRKATQHLIDLGHTKIGIVGTEQMSVDASPVLAARIDGFKAALASAGIEHRREYSLPGMLSVNDGPRSIIALRDLDDPPTGLFYLSDETAIGAMGEARRQGITIPQDLSIVGFDDHDIAEAMRLTTMCQPVRYLGSLGAERMLEASVVGPLHETVPVELVARGSATTLR</sequence>
<evidence type="ECO:0000259" key="4">
    <source>
        <dbReference type="PROSITE" id="PS50932"/>
    </source>
</evidence>
<dbReference type="SUPFAM" id="SSF47413">
    <property type="entry name" value="lambda repressor-like DNA-binding domains"/>
    <property type="match status" value="1"/>
</dbReference>
<dbReference type="SUPFAM" id="SSF53822">
    <property type="entry name" value="Periplasmic binding protein-like I"/>
    <property type="match status" value="1"/>
</dbReference>
<accession>A0A3B0SS68</accession>
<dbReference type="InterPro" id="IPR000843">
    <property type="entry name" value="HTH_LacI"/>
</dbReference>
<dbReference type="Gene3D" id="3.40.50.2300">
    <property type="match status" value="2"/>
</dbReference>
<dbReference type="PANTHER" id="PTHR30146">
    <property type="entry name" value="LACI-RELATED TRANSCRIPTIONAL REPRESSOR"/>
    <property type="match status" value="1"/>
</dbReference>
<dbReference type="PANTHER" id="PTHR30146:SF109">
    <property type="entry name" value="HTH-TYPE TRANSCRIPTIONAL REGULATOR GALS"/>
    <property type="match status" value="1"/>
</dbReference>
<keyword evidence="3" id="KW-0804">Transcription</keyword>
<evidence type="ECO:0000256" key="1">
    <source>
        <dbReference type="ARBA" id="ARBA00023015"/>
    </source>
</evidence>
<keyword evidence="2" id="KW-0238">DNA-binding</keyword>
<proteinExistence type="predicted"/>
<gene>
    <name evidence="5" type="ORF">MNBD_ACTINO01-269</name>
</gene>
<dbReference type="PROSITE" id="PS50932">
    <property type="entry name" value="HTH_LACI_2"/>
    <property type="match status" value="1"/>
</dbReference>
<dbReference type="PRINTS" id="PR00036">
    <property type="entry name" value="HTHLACI"/>
</dbReference>
<feature type="domain" description="HTH lacI-type" evidence="4">
    <location>
        <begin position="3"/>
        <end position="57"/>
    </location>
</feature>
<dbReference type="InterPro" id="IPR028082">
    <property type="entry name" value="Peripla_BP_I"/>
</dbReference>
<evidence type="ECO:0000313" key="5">
    <source>
        <dbReference type="EMBL" id="VAW06923.1"/>
    </source>
</evidence>
<dbReference type="Pfam" id="PF00356">
    <property type="entry name" value="LacI"/>
    <property type="match status" value="1"/>
</dbReference>
<dbReference type="InterPro" id="IPR046335">
    <property type="entry name" value="LacI/GalR-like_sensor"/>
</dbReference>
<keyword evidence="1" id="KW-0805">Transcription regulation</keyword>
<dbReference type="PROSITE" id="PS00356">
    <property type="entry name" value="HTH_LACI_1"/>
    <property type="match status" value="1"/>
</dbReference>